<sequence>MLALLNTSSLDGAVKSPSDFTVKLSQPSQGATTFKTRSDANVIAETKPATKPTSFVKPLTPKAAIERLFTTPKLQDNWFTAEFLAQVSTAQIEALIANLKPLLGTYKQVKESGKNYVVIGDRATIPATIALNDKGQISGLYFGNPTINDVNDVVKGFKGLPGKVGLLVIEGNSARISINSDMPLAVGSAFKLAVLKALKSQIASGKHTWGDAIALKAKYKVLPTGILQTWPEGSLLTIQSAASLMISLSDNTATDMLIDLVGREKIEAIASRNRPLLTLREFFVLKSSQNSELLKRYHAGNEAERKSILTELAKLPLPKAEELSLIPSIELEAEWFLTNGELCALIGDVADLPLMSINPGIANPTSWEKIAFKGGSDVGVLNLTTWLKAKNGKTYCVSATWNNTTALEESKFFSLYSALLESLK</sequence>
<dbReference type="AlphaFoldDB" id="A0AAW9PV59"/>
<keyword evidence="3" id="KW-1185">Reference proteome</keyword>
<evidence type="ECO:0000313" key="2">
    <source>
        <dbReference type="EMBL" id="MEE3716687.1"/>
    </source>
</evidence>
<dbReference type="Proteomes" id="UP001333818">
    <property type="component" value="Unassembled WGS sequence"/>
</dbReference>
<protein>
    <submittedName>
        <fullName evidence="2">Serine hydrolase</fullName>
    </submittedName>
</protein>
<dbReference type="GO" id="GO:0008800">
    <property type="term" value="F:beta-lactamase activity"/>
    <property type="evidence" value="ECO:0007669"/>
    <property type="project" value="InterPro"/>
</dbReference>
<evidence type="ECO:0000259" key="1">
    <source>
        <dbReference type="Pfam" id="PF13354"/>
    </source>
</evidence>
<dbReference type="InterPro" id="IPR000871">
    <property type="entry name" value="Beta-lactam_class-A"/>
</dbReference>
<dbReference type="InterPro" id="IPR045155">
    <property type="entry name" value="Beta-lactam_cat"/>
</dbReference>
<dbReference type="SUPFAM" id="SSF56601">
    <property type="entry name" value="beta-lactamase/transpeptidase-like"/>
    <property type="match status" value="1"/>
</dbReference>
<accession>A0AAW9PV59</accession>
<dbReference type="Pfam" id="PF13354">
    <property type="entry name" value="Beta-lactamase2"/>
    <property type="match status" value="1"/>
</dbReference>
<proteinExistence type="predicted"/>
<gene>
    <name evidence="2" type="ORF">V2H45_08015</name>
</gene>
<keyword evidence="2" id="KW-0378">Hydrolase</keyword>
<dbReference type="PANTHER" id="PTHR35333:SF5">
    <property type="entry name" value="CONSERVED LIPOPROTEIN LPQF-RELATED"/>
    <property type="match status" value="1"/>
</dbReference>
<dbReference type="InterPro" id="IPR012338">
    <property type="entry name" value="Beta-lactam/transpept-like"/>
</dbReference>
<comment type="caution">
    <text evidence="2">The sequence shown here is derived from an EMBL/GenBank/DDBJ whole genome shotgun (WGS) entry which is preliminary data.</text>
</comment>
<dbReference type="GO" id="GO:0046677">
    <property type="term" value="P:response to antibiotic"/>
    <property type="evidence" value="ECO:0007669"/>
    <property type="project" value="InterPro"/>
</dbReference>
<dbReference type="Gene3D" id="3.40.710.10">
    <property type="entry name" value="DD-peptidase/beta-lactamase superfamily"/>
    <property type="match status" value="1"/>
</dbReference>
<dbReference type="EMBL" id="JAZBJZ010000023">
    <property type="protein sequence ID" value="MEE3716687.1"/>
    <property type="molecule type" value="Genomic_DNA"/>
</dbReference>
<dbReference type="GO" id="GO:0030655">
    <property type="term" value="P:beta-lactam antibiotic catabolic process"/>
    <property type="evidence" value="ECO:0007669"/>
    <property type="project" value="InterPro"/>
</dbReference>
<reference evidence="2" key="1">
    <citation type="submission" date="2024-01" db="EMBL/GenBank/DDBJ databases">
        <title>Bank of Algae and Cyanobacteria of the Azores (BACA) strain genomes.</title>
        <authorList>
            <person name="Luz R."/>
            <person name="Cordeiro R."/>
            <person name="Fonseca A."/>
            <person name="Goncalves V."/>
        </authorList>
    </citation>
    <scope>NUCLEOTIDE SEQUENCE</scope>
    <source>
        <strain evidence="2">BACA0141</strain>
    </source>
</reference>
<name>A0AAW9PV59_9CYAN</name>
<feature type="domain" description="Beta-lactamase class A catalytic" evidence="1">
    <location>
        <begin position="173"/>
        <end position="270"/>
    </location>
</feature>
<evidence type="ECO:0000313" key="3">
    <source>
        <dbReference type="Proteomes" id="UP001333818"/>
    </source>
</evidence>
<dbReference type="PANTHER" id="PTHR35333">
    <property type="entry name" value="BETA-LACTAMASE"/>
    <property type="match status" value="1"/>
</dbReference>
<organism evidence="2 3">
    <name type="scientific">Tumidithrix elongata BACA0141</name>
    <dbReference type="NCBI Taxonomy" id="2716417"/>
    <lineage>
        <taxon>Bacteria</taxon>
        <taxon>Bacillati</taxon>
        <taxon>Cyanobacteriota</taxon>
        <taxon>Cyanophyceae</taxon>
        <taxon>Pseudanabaenales</taxon>
        <taxon>Pseudanabaenaceae</taxon>
        <taxon>Tumidithrix</taxon>
        <taxon>Tumidithrix elongata</taxon>
    </lineage>
</organism>